<name>A0AA39W120_ACESA</name>
<reference evidence="1" key="1">
    <citation type="journal article" date="2022" name="Plant J.">
        <title>Strategies of tolerance reflected in two North American maple genomes.</title>
        <authorList>
            <person name="McEvoy S.L."/>
            <person name="Sezen U.U."/>
            <person name="Trouern-Trend A."/>
            <person name="McMahon S.M."/>
            <person name="Schaberg P.G."/>
            <person name="Yang J."/>
            <person name="Wegrzyn J.L."/>
            <person name="Swenson N.G."/>
        </authorList>
    </citation>
    <scope>NUCLEOTIDE SEQUENCE</scope>
    <source>
        <strain evidence="1">NS2018</strain>
    </source>
</reference>
<dbReference type="Proteomes" id="UP001168877">
    <property type="component" value="Unassembled WGS sequence"/>
</dbReference>
<dbReference type="AlphaFoldDB" id="A0AA39W120"/>
<organism evidence="1 2">
    <name type="scientific">Acer saccharum</name>
    <name type="common">Sugar maple</name>
    <dbReference type="NCBI Taxonomy" id="4024"/>
    <lineage>
        <taxon>Eukaryota</taxon>
        <taxon>Viridiplantae</taxon>
        <taxon>Streptophyta</taxon>
        <taxon>Embryophyta</taxon>
        <taxon>Tracheophyta</taxon>
        <taxon>Spermatophyta</taxon>
        <taxon>Magnoliopsida</taxon>
        <taxon>eudicotyledons</taxon>
        <taxon>Gunneridae</taxon>
        <taxon>Pentapetalae</taxon>
        <taxon>rosids</taxon>
        <taxon>malvids</taxon>
        <taxon>Sapindales</taxon>
        <taxon>Sapindaceae</taxon>
        <taxon>Hippocastanoideae</taxon>
        <taxon>Acereae</taxon>
        <taxon>Acer</taxon>
    </lineage>
</organism>
<reference evidence="1" key="2">
    <citation type="submission" date="2023-06" db="EMBL/GenBank/DDBJ databases">
        <authorList>
            <person name="Swenson N.G."/>
            <person name="Wegrzyn J.L."/>
            <person name="Mcevoy S.L."/>
        </authorList>
    </citation>
    <scope>NUCLEOTIDE SEQUENCE</scope>
    <source>
        <strain evidence="1">NS2018</strain>
        <tissue evidence="1">Leaf</tissue>
    </source>
</reference>
<evidence type="ECO:0000313" key="2">
    <source>
        <dbReference type="Proteomes" id="UP001168877"/>
    </source>
</evidence>
<sequence length="234" mass="27289">MAFDLGERSTGICVGDSSMKIYPIKGRNWDGYVLSPLEQILNQISDGSGQYVANWFIPNRLFSPQVLNPSTMAVSKMREVLNQLYAFIRKQLKDLEDDGRLTTKWFTFVDESSSTKQASDFLCKKFPQLYNPQLFLDEHTLVRDRIRSHPRYQNPGDQNFSCDLAKVRKRLLDSYSACYFTREFFTHCQRNTLMTGVGIEKVQKMVAYANLIGYEDEEMAEFLQEKRPKRIRIF</sequence>
<comment type="caution">
    <text evidence="1">The sequence shown here is derived from an EMBL/GenBank/DDBJ whole genome shotgun (WGS) entry which is preliminary data.</text>
</comment>
<proteinExistence type="predicted"/>
<accession>A0AA39W120</accession>
<keyword evidence="2" id="KW-1185">Reference proteome</keyword>
<protein>
    <submittedName>
        <fullName evidence="1">Uncharacterized protein</fullName>
    </submittedName>
</protein>
<evidence type="ECO:0000313" key="1">
    <source>
        <dbReference type="EMBL" id="KAK0598166.1"/>
    </source>
</evidence>
<gene>
    <name evidence="1" type="ORF">LWI29_032212</name>
</gene>
<dbReference type="EMBL" id="JAUESC010000004">
    <property type="protein sequence ID" value="KAK0598166.1"/>
    <property type="molecule type" value="Genomic_DNA"/>
</dbReference>